<evidence type="ECO:0000313" key="1">
    <source>
        <dbReference type="EMBL" id="PWV97471.1"/>
    </source>
</evidence>
<reference evidence="1 2" key="1">
    <citation type="submission" date="2018-05" db="EMBL/GenBank/DDBJ databases">
        <title>Genomic Encyclopedia of Type Strains, Phase III (KMG-III): the genomes of soil and plant-associated and newly described type strains.</title>
        <authorList>
            <person name="Whitman W."/>
        </authorList>
    </citation>
    <scope>NUCLEOTIDE SEQUENCE [LARGE SCALE GENOMIC DNA]</scope>
    <source>
        <strain evidence="1 2">CECT 5696</strain>
    </source>
</reference>
<accession>A0A2V2YNS2</accession>
<name>A0A2V2YNS2_9BACL</name>
<protein>
    <submittedName>
        <fullName evidence="1">Uncharacterized protein</fullName>
    </submittedName>
</protein>
<comment type="caution">
    <text evidence="1">The sequence shown here is derived from an EMBL/GenBank/DDBJ whole genome shotgun (WGS) entry which is preliminary data.</text>
</comment>
<sequence>MAINAGVNVAVKQVELYGWATKEQLELSASLVQQLKSLGLSVGEALAALELTKAALLEEKLL</sequence>
<dbReference type="Proteomes" id="UP000246635">
    <property type="component" value="Unassembled WGS sequence"/>
</dbReference>
<dbReference type="EMBL" id="QGTQ01000021">
    <property type="protein sequence ID" value="PWV97471.1"/>
    <property type="molecule type" value="Genomic_DNA"/>
</dbReference>
<gene>
    <name evidence="1" type="ORF">DFQ01_121115</name>
</gene>
<dbReference type="AlphaFoldDB" id="A0A2V2YNS2"/>
<keyword evidence="2" id="KW-1185">Reference proteome</keyword>
<organism evidence="1 2">
    <name type="scientific">Paenibacillus cellulosilyticus</name>
    <dbReference type="NCBI Taxonomy" id="375489"/>
    <lineage>
        <taxon>Bacteria</taxon>
        <taxon>Bacillati</taxon>
        <taxon>Bacillota</taxon>
        <taxon>Bacilli</taxon>
        <taxon>Bacillales</taxon>
        <taxon>Paenibacillaceae</taxon>
        <taxon>Paenibacillus</taxon>
    </lineage>
</organism>
<evidence type="ECO:0000313" key="2">
    <source>
        <dbReference type="Proteomes" id="UP000246635"/>
    </source>
</evidence>
<proteinExistence type="predicted"/>
<dbReference type="RefSeq" id="WP_110045990.1">
    <property type="nucleotide sequence ID" value="NZ_CP054613.1"/>
</dbReference>